<evidence type="ECO:0000313" key="1">
    <source>
        <dbReference type="EMBL" id="UVC15174.1"/>
    </source>
</evidence>
<dbReference type="InterPro" id="IPR008183">
    <property type="entry name" value="Aldose_1/G6P_1-epimerase"/>
</dbReference>
<evidence type="ECO:0000313" key="2">
    <source>
        <dbReference type="Proteomes" id="UP001058098"/>
    </source>
</evidence>
<dbReference type="Gene3D" id="2.70.98.10">
    <property type="match status" value="1"/>
</dbReference>
<dbReference type="EMBL" id="CP062229">
    <property type="protein sequence ID" value="UVC15174.1"/>
    <property type="molecule type" value="Genomic_DNA"/>
</dbReference>
<gene>
    <name evidence="1" type="ORF">IHQ72_32140</name>
</gene>
<proteinExistence type="predicted"/>
<dbReference type="InterPro" id="IPR014718">
    <property type="entry name" value="GH-type_carb-bd"/>
</dbReference>
<dbReference type="Pfam" id="PF01263">
    <property type="entry name" value="Aldose_epim"/>
    <property type="match status" value="1"/>
</dbReference>
<dbReference type="InterPro" id="IPR037481">
    <property type="entry name" value="LacX"/>
</dbReference>
<name>A0ABY5QWX8_9HYPH</name>
<dbReference type="CDD" id="cd09024">
    <property type="entry name" value="Aldose_epim_lacX"/>
    <property type="match status" value="1"/>
</dbReference>
<dbReference type="PANTHER" id="PTHR11122:SF13">
    <property type="entry name" value="GLUCOSE-6-PHOSPHATE 1-EPIMERASE"/>
    <property type="match status" value="1"/>
</dbReference>
<dbReference type="SUPFAM" id="SSF74650">
    <property type="entry name" value="Galactose mutarotase-like"/>
    <property type="match status" value="1"/>
</dbReference>
<keyword evidence="2" id="KW-1185">Reference proteome</keyword>
<sequence length="307" mass="33969">MAQDSQTLHGDGISAVIIGQGAELVSLQDAQGFEFLWQAGPAWRRHSPVLFPIVGRLKGDQLRHRGQTYTMTQHGFARDKPFVWADRGPRSCTLVLTDDADTRAHYPFAFRLAVTYTLERQQLGVTFEVTNTGDELLPASIGAHPAFNWPLLSELPKEAYRLTFADDEPALIPRLKDGLLLAAPRPTPIEGRTLALSERLFDDDAVILDRPASTSVRYAAERGPAIEVSWQGFPELGIWSKPGGAPFLCIEPWHGIASPVDFDGNFIDKPGLMLVAPGAKRSLNYRIRLEGSLRVRDAEGHDGHTWQ</sequence>
<protein>
    <submittedName>
        <fullName evidence="1">Aldose 1-epimerase family protein</fullName>
    </submittedName>
</protein>
<reference evidence="1" key="1">
    <citation type="submission" date="2020-09" db="EMBL/GenBank/DDBJ databases">
        <title>Rhizobia associated with sainfoin plants.</title>
        <authorList>
            <person name="Asharfi S."/>
            <person name="Kuzmanovic N."/>
            <person name="Bunk B."/>
            <person name="Sproeer C."/>
            <person name="Becker M."/>
            <person name="Thuenen T."/>
        </authorList>
    </citation>
    <scope>NUCLEOTIDE SEQUENCE</scope>
    <source>
        <strain evidence="1">OM4</strain>
    </source>
</reference>
<dbReference type="PANTHER" id="PTHR11122">
    <property type="entry name" value="APOSPORY-ASSOCIATED PROTEIN C-RELATED"/>
    <property type="match status" value="1"/>
</dbReference>
<dbReference type="RefSeq" id="WP_258119834.1">
    <property type="nucleotide sequence ID" value="NZ_CP062229.1"/>
</dbReference>
<accession>A0ABY5QWX8</accession>
<organism evidence="1 2">
    <name type="scientific">Mesorhizobium onobrychidis</name>
    <dbReference type="NCBI Taxonomy" id="2775404"/>
    <lineage>
        <taxon>Bacteria</taxon>
        <taxon>Pseudomonadati</taxon>
        <taxon>Pseudomonadota</taxon>
        <taxon>Alphaproteobacteria</taxon>
        <taxon>Hyphomicrobiales</taxon>
        <taxon>Phyllobacteriaceae</taxon>
        <taxon>Mesorhizobium</taxon>
    </lineage>
</organism>
<dbReference type="InterPro" id="IPR011013">
    <property type="entry name" value="Gal_mutarotase_sf_dom"/>
</dbReference>
<dbReference type="Proteomes" id="UP001058098">
    <property type="component" value="Chromosome"/>
</dbReference>